<comment type="caution">
    <text evidence="1">The sequence shown here is derived from an EMBL/GenBank/DDBJ whole genome shotgun (WGS) entry which is preliminary data.</text>
</comment>
<gene>
    <name evidence="1" type="ORF">A4R35_13475</name>
</gene>
<dbReference type="EMBL" id="MCIF01000002">
    <property type="protein sequence ID" value="RAQ96551.1"/>
    <property type="molecule type" value="Genomic_DNA"/>
</dbReference>
<dbReference type="Proteomes" id="UP000248706">
    <property type="component" value="Unassembled WGS sequence"/>
</dbReference>
<dbReference type="Pfam" id="PF13289">
    <property type="entry name" value="SIR2_2"/>
    <property type="match status" value="1"/>
</dbReference>
<reference evidence="1 2" key="1">
    <citation type="submission" date="2016-08" db="EMBL/GenBank/DDBJ databases">
        <title>Analysis of Carbohydrate Active Enzymes in Thermogemmatispora T81 Reveals Carbohydrate Degradation Ability.</title>
        <authorList>
            <person name="Tomazini A."/>
            <person name="Lal S."/>
            <person name="Stott M."/>
            <person name="Henrissat B."/>
            <person name="Polikarpov I."/>
            <person name="Sparling R."/>
            <person name="Levin D.B."/>
        </authorList>
    </citation>
    <scope>NUCLEOTIDE SEQUENCE [LARGE SCALE GENOMIC DNA]</scope>
    <source>
        <strain evidence="1 2">T81</strain>
    </source>
</reference>
<proteinExistence type="predicted"/>
<dbReference type="OrthoDB" id="530017at2"/>
<accession>A0A328VI34</accession>
<organism evidence="1 2">
    <name type="scientific">Thermogemmatispora tikiterensis</name>
    <dbReference type="NCBI Taxonomy" id="1825093"/>
    <lineage>
        <taxon>Bacteria</taxon>
        <taxon>Bacillati</taxon>
        <taxon>Chloroflexota</taxon>
        <taxon>Ktedonobacteria</taxon>
        <taxon>Thermogemmatisporales</taxon>
        <taxon>Thermogemmatisporaceae</taxon>
        <taxon>Thermogemmatispora</taxon>
    </lineage>
</organism>
<evidence type="ECO:0000313" key="2">
    <source>
        <dbReference type="Proteomes" id="UP000248706"/>
    </source>
</evidence>
<dbReference type="RefSeq" id="WP_112430219.1">
    <property type="nucleotide sequence ID" value="NZ_MCIF01000002.1"/>
</dbReference>
<sequence>MPRRDSSESSIPEIAKLLDIRKQGGSGIVLVLGARAGAFYRLSSTFQEMIMGFSERSLQGLSRPAAFDECYRVLNEHSFSERDLDSIFQAALRDVTVTDADLCLADLVKEEYFSEIITTNIDDLLEQAFNQAGIREGQHYEVFIPGRSYEQRLQHPERRLCRVIKVFGDLVARVYDARRQRSYLDRQARLKEHLQQVLGSDILVIGLDPVWDAELIDLIPLDGGHSSTWFVNEDVPPAESRLARVFNARQALYLTGWDGHYDNFLKALFWHLKSSMPTNIRNFVDILSELRKINSEYKISQRERRETQEMLQTTLMQLSSLQQQTEQCFQLVTSELSMLREQLGSLQRLLLRED</sequence>
<evidence type="ECO:0000313" key="1">
    <source>
        <dbReference type="EMBL" id="RAQ96551.1"/>
    </source>
</evidence>
<name>A0A328VI34_9CHLR</name>
<dbReference type="AlphaFoldDB" id="A0A328VI34"/>
<keyword evidence="2" id="KW-1185">Reference proteome</keyword>
<protein>
    <submittedName>
        <fullName evidence="1">Uncharacterized protein</fullName>
    </submittedName>
</protein>